<dbReference type="Pfam" id="PF07690">
    <property type="entry name" value="MFS_1"/>
    <property type="match status" value="1"/>
</dbReference>
<accession>A0A4R2RZ41</accession>
<feature type="transmembrane region" description="Helical" evidence="6">
    <location>
        <begin position="435"/>
        <end position="458"/>
    </location>
</feature>
<dbReference type="PANTHER" id="PTHR42718:SF9">
    <property type="entry name" value="MAJOR FACILITATOR SUPERFAMILY MULTIDRUG TRANSPORTER MFSC"/>
    <property type="match status" value="1"/>
</dbReference>
<dbReference type="PANTHER" id="PTHR42718">
    <property type="entry name" value="MAJOR FACILITATOR SUPERFAMILY MULTIDRUG TRANSPORTER MFSC"/>
    <property type="match status" value="1"/>
</dbReference>
<feature type="transmembrane region" description="Helical" evidence="6">
    <location>
        <begin position="299"/>
        <end position="317"/>
    </location>
</feature>
<feature type="domain" description="Major facilitator superfamily (MFS) profile" evidence="7">
    <location>
        <begin position="8"/>
        <end position="462"/>
    </location>
</feature>
<sequence>MSGWQWRIVITYLTGAFLGALDQNILGPALTTIVRDFNIAPKWGVWAVTVYTLVYAVAMPITAKIADKYGRRRVFQMGMALFAAGSLICALAGNFYVLLLGRAVQALGGGGILPIAVAEIGLAFPKEQRGKALGLYGATWGISSIVGPILGGIIVQYATWNWLFLINVIPALVVIALAVGLPMEQEREEKKMDWRGSLLVGSIILSLMLALTQARGHLGVDAFFSADVLGFLFIAVTLLPLFLRVERKAEDPVIDLSYFRNRRLVTVFITAALTGMIMMAVLFLPAYVEYVLGYPPGKASYMVALLALASVITSPLGGAMADRFGAVRVILLGLTASFFGSTLLTLLVEHTAGPGDVGMIGLATLVIGLLFLGSGMGLVMGSPLNLLVIEEVGAQAVSSGLAVMTVIRSFGNTLGPVAMGAMLTAAADWGAMRDGFAHIFVLQMIVAATGLVLVSTLLRRSGQSKG</sequence>
<keyword evidence="5 6" id="KW-0472">Membrane</keyword>
<dbReference type="PROSITE" id="PS50850">
    <property type="entry name" value="MFS"/>
    <property type="match status" value="1"/>
</dbReference>
<feature type="transmembrane region" description="Helical" evidence="6">
    <location>
        <begin position="401"/>
        <end position="423"/>
    </location>
</feature>
<evidence type="ECO:0000256" key="1">
    <source>
        <dbReference type="ARBA" id="ARBA00004651"/>
    </source>
</evidence>
<dbReference type="Gene3D" id="1.20.1720.10">
    <property type="entry name" value="Multidrug resistance protein D"/>
    <property type="match status" value="1"/>
</dbReference>
<evidence type="ECO:0000256" key="3">
    <source>
        <dbReference type="ARBA" id="ARBA00022692"/>
    </source>
</evidence>
<feature type="transmembrane region" description="Helical" evidence="6">
    <location>
        <begin position="329"/>
        <end position="348"/>
    </location>
</feature>
<dbReference type="GO" id="GO:0022857">
    <property type="term" value="F:transmembrane transporter activity"/>
    <property type="evidence" value="ECO:0007669"/>
    <property type="project" value="InterPro"/>
</dbReference>
<dbReference type="InterPro" id="IPR020846">
    <property type="entry name" value="MFS_dom"/>
</dbReference>
<evidence type="ECO:0000256" key="5">
    <source>
        <dbReference type="ARBA" id="ARBA00023136"/>
    </source>
</evidence>
<dbReference type="Proteomes" id="UP000294813">
    <property type="component" value="Unassembled WGS sequence"/>
</dbReference>
<feature type="transmembrane region" description="Helical" evidence="6">
    <location>
        <begin position="43"/>
        <end position="62"/>
    </location>
</feature>
<comment type="caution">
    <text evidence="8">The sequence shown here is derived from an EMBL/GenBank/DDBJ whole genome shotgun (WGS) entry which is preliminary data.</text>
</comment>
<keyword evidence="9" id="KW-1185">Reference proteome</keyword>
<feature type="transmembrane region" description="Helical" evidence="6">
    <location>
        <begin position="194"/>
        <end position="211"/>
    </location>
</feature>
<keyword evidence="4 6" id="KW-1133">Transmembrane helix</keyword>
<dbReference type="RefSeq" id="WP_165876371.1">
    <property type="nucleotide sequence ID" value="NZ_JAOQNU010000010.1"/>
</dbReference>
<keyword evidence="3 6" id="KW-0812">Transmembrane</keyword>
<organism evidence="8 9">
    <name type="scientific">Heliophilum fasciatum</name>
    <dbReference type="NCBI Taxonomy" id="35700"/>
    <lineage>
        <taxon>Bacteria</taxon>
        <taxon>Bacillati</taxon>
        <taxon>Bacillota</taxon>
        <taxon>Clostridia</taxon>
        <taxon>Eubacteriales</taxon>
        <taxon>Heliobacteriaceae</taxon>
        <taxon>Heliophilum</taxon>
    </lineage>
</organism>
<evidence type="ECO:0000259" key="7">
    <source>
        <dbReference type="PROSITE" id="PS50850"/>
    </source>
</evidence>
<comment type="subcellular location">
    <subcellularLocation>
        <location evidence="1">Cell membrane</location>
        <topology evidence="1">Multi-pass membrane protein</topology>
    </subcellularLocation>
</comment>
<proteinExistence type="predicted"/>
<name>A0A4R2RZ41_9FIRM</name>
<dbReference type="InterPro" id="IPR036259">
    <property type="entry name" value="MFS_trans_sf"/>
</dbReference>
<dbReference type="EMBL" id="SLXT01000010">
    <property type="protein sequence ID" value="TCP64375.1"/>
    <property type="molecule type" value="Genomic_DNA"/>
</dbReference>
<dbReference type="AlphaFoldDB" id="A0A4R2RZ41"/>
<feature type="transmembrane region" description="Helical" evidence="6">
    <location>
        <begin position="74"/>
        <end position="97"/>
    </location>
</feature>
<feature type="transmembrane region" description="Helical" evidence="6">
    <location>
        <begin position="160"/>
        <end position="182"/>
    </location>
</feature>
<protein>
    <submittedName>
        <fullName evidence="8">EmrB/QacA subfamily drug resistance transporter</fullName>
    </submittedName>
</protein>
<dbReference type="GO" id="GO:0005886">
    <property type="term" value="C:plasma membrane"/>
    <property type="evidence" value="ECO:0007669"/>
    <property type="project" value="UniProtKB-SubCell"/>
</dbReference>
<evidence type="ECO:0000313" key="8">
    <source>
        <dbReference type="EMBL" id="TCP64375.1"/>
    </source>
</evidence>
<gene>
    <name evidence="8" type="ORF">EDD73_11074</name>
</gene>
<dbReference type="PROSITE" id="PS00216">
    <property type="entry name" value="SUGAR_TRANSPORT_1"/>
    <property type="match status" value="1"/>
</dbReference>
<feature type="transmembrane region" description="Helical" evidence="6">
    <location>
        <begin position="264"/>
        <end position="287"/>
    </location>
</feature>
<keyword evidence="2" id="KW-0813">Transport</keyword>
<feature type="transmembrane region" description="Helical" evidence="6">
    <location>
        <begin position="133"/>
        <end position="154"/>
    </location>
</feature>
<feature type="transmembrane region" description="Helical" evidence="6">
    <location>
        <begin position="103"/>
        <end position="124"/>
    </location>
</feature>
<reference evidence="8 9" key="1">
    <citation type="submission" date="2019-03" db="EMBL/GenBank/DDBJ databases">
        <title>Genomic Encyclopedia of Type Strains, Phase IV (KMG-IV): sequencing the most valuable type-strain genomes for metagenomic binning, comparative biology and taxonomic classification.</title>
        <authorList>
            <person name="Goeker M."/>
        </authorList>
    </citation>
    <scope>NUCLEOTIDE SEQUENCE [LARGE SCALE GENOMIC DNA]</scope>
    <source>
        <strain evidence="8 9">DSM 11170</strain>
    </source>
</reference>
<dbReference type="Gene3D" id="1.20.1250.20">
    <property type="entry name" value="MFS general substrate transporter like domains"/>
    <property type="match status" value="1"/>
</dbReference>
<feature type="transmembrane region" description="Helical" evidence="6">
    <location>
        <begin position="360"/>
        <end position="389"/>
    </location>
</feature>
<feature type="transmembrane region" description="Helical" evidence="6">
    <location>
        <begin position="223"/>
        <end position="243"/>
    </location>
</feature>
<evidence type="ECO:0000256" key="6">
    <source>
        <dbReference type="SAM" id="Phobius"/>
    </source>
</evidence>
<dbReference type="InterPro" id="IPR011701">
    <property type="entry name" value="MFS"/>
</dbReference>
<evidence type="ECO:0000256" key="2">
    <source>
        <dbReference type="ARBA" id="ARBA00022448"/>
    </source>
</evidence>
<dbReference type="SUPFAM" id="SSF103473">
    <property type="entry name" value="MFS general substrate transporter"/>
    <property type="match status" value="1"/>
</dbReference>
<dbReference type="PRINTS" id="PR01036">
    <property type="entry name" value="TCRTETB"/>
</dbReference>
<evidence type="ECO:0000313" key="9">
    <source>
        <dbReference type="Proteomes" id="UP000294813"/>
    </source>
</evidence>
<evidence type="ECO:0000256" key="4">
    <source>
        <dbReference type="ARBA" id="ARBA00022989"/>
    </source>
</evidence>
<dbReference type="InterPro" id="IPR005829">
    <property type="entry name" value="Sugar_transporter_CS"/>
</dbReference>